<dbReference type="Gene3D" id="2.30.30.790">
    <property type="match status" value="1"/>
</dbReference>
<dbReference type="VEuPathDB" id="FungiDB:SeMB42_g03720"/>
<dbReference type="InterPro" id="IPR038657">
    <property type="entry name" value="Ribosomal_bL19_sf"/>
</dbReference>
<evidence type="ECO:0000313" key="4">
    <source>
        <dbReference type="EMBL" id="TPX46385.1"/>
    </source>
</evidence>
<gene>
    <name evidence="4" type="ORF">SeMB42_g03720</name>
</gene>
<name>A0A507D4Z9_9FUNG</name>
<dbReference type="GO" id="GO:0005762">
    <property type="term" value="C:mitochondrial large ribosomal subunit"/>
    <property type="evidence" value="ECO:0007669"/>
    <property type="project" value="TreeGrafter"/>
</dbReference>
<keyword evidence="3" id="KW-0687">Ribonucleoprotein</keyword>
<dbReference type="GO" id="GO:0003735">
    <property type="term" value="F:structural constituent of ribosome"/>
    <property type="evidence" value="ECO:0007669"/>
    <property type="project" value="InterPro"/>
</dbReference>
<keyword evidence="2" id="KW-0689">Ribosomal protein</keyword>
<evidence type="ECO:0000313" key="5">
    <source>
        <dbReference type="Proteomes" id="UP000317494"/>
    </source>
</evidence>
<dbReference type="EMBL" id="QEAN01000137">
    <property type="protein sequence ID" value="TPX46385.1"/>
    <property type="molecule type" value="Genomic_DNA"/>
</dbReference>
<dbReference type="Pfam" id="PF01245">
    <property type="entry name" value="Ribosomal_L19"/>
    <property type="match status" value="1"/>
</dbReference>
<accession>A0A507D4Z9</accession>
<dbReference type="InterPro" id="IPR008991">
    <property type="entry name" value="Translation_prot_SH3-like_sf"/>
</dbReference>
<sequence length="508" mass="56725">MLVKAELIANELWYLINPTCRESKPVITTTLSNTPVASAGSQLVTVRDVANWENKDAKAQLSFMERVELRHPAIAILKDCTTAAEMWDKLHARYASSDSAGLYQHVVTYSTIRQSDNETVTAFYNRFREPLERIKTILVADAMEATYKHVDTWVLDRKAVYEFVGALNSSFSNWKENFILNLKSSKSSINLQEVYESALTSDISRQDEINASALFSKSSRSYGKQYKARWAKDKSKIRCHREGEADILCSSGIIGTQKRQLMSRRSGTRAAAASTVVLCRISISRPIAALNVAASILCQNRGFAQDSMKGRTAKIGSRNKQEDAIGAALPPFRPADPGPKLPPPIPHGDCYDHIYKRRPGGVLMRRINADLTSRYDSDGRSILLDRKAHPDQAIAPGSVLLLEQIQSRTKPIKTIFAGVLTDVRRKGIGSSFAIRYTLLGTTVEMRLPLYSPLLTRIKVLKRVAWEDLKGLSPQRVAEKVENEAPAALKEVDEMVMRERELAKKTLEA</sequence>
<reference evidence="4 5" key="1">
    <citation type="journal article" date="2019" name="Sci. Rep.">
        <title>Comparative genomics of chytrid fungi reveal insights into the obligate biotrophic and pathogenic lifestyle of Synchytrium endobioticum.</title>
        <authorList>
            <person name="van de Vossenberg B.T.L.H."/>
            <person name="Warris S."/>
            <person name="Nguyen H.D.T."/>
            <person name="van Gent-Pelzer M.P.E."/>
            <person name="Joly D.L."/>
            <person name="van de Geest H.C."/>
            <person name="Bonants P.J.M."/>
            <person name="Smith D.S."/>
            <person name="Levesque C.A."/>
            <person name="van der Lee T.A.J."/>
        </authorList>
    </citation>
    <scope>NUCLEOTIDE SEQUENCE [LARGE SCALE GENOMIC DNA]</scope>
    <source>
        <strain evidence="4 5">MB42</strain>
    </source>
</reference>
<protein>
    <submittedName>
        <fullName evidence="4">Uncharacterized protein</fullName>
    </submittedName>
</protein>
<dbReference type="STRING" id="286115.A0A507D4Z9"/>
<comment type="similarity">
    <text evidence="1">Belongs to the bacterial ribosomal protein bL19 family.</text>
</comment>
<evidence type="ECO:0000256" key="1">
    <source>
        <dbReference type="ARBA" id="ARBA00005781"/>
    </source>
</evidence>
<comment type="caution">
    <text evidence="4">The sequence shown here is derived from an EMBL/GenBank/DDBJ whole genome shotgun (WGS) entry which is preliminary data.</text>
</comment>
<dbReference type="PANTHER" id="PTHR15680:SF9">
    <property type="entry name" value="LARGE RIBOSOMAL SUBUNIT PROTEIN BL19M"/>
    <property type="match status" value="1"/>
</dbReference>
<evidence type="ECO:0000256" key="3">
    <source>
        <dbReference type="ARBA" id="ARBA00023274"/>
    </source>
</evidence>
<dbReference type="Proteomes" id="UP000317494">
    <property type="component" value="Unassembled WGS sequence"/>
</dbReference>
<dbReference type="GO" id="GO:0006412">
    <property type="term" value="P:translation"/>
    <property type="evidence" value="ECO:0007669"/>
    <property type="project" value="InterPro"/>
</dbReference>
<dbReference type="InterPro" id="IPR001857">
    <property type="entry name" value="Ribosomal_bL19"/>
</dbReference>
<evidence type="ECO:0000256" key="2">
    <source>
        <dbReference type="ARBA" id="ARBA00022980"/>
    </source>
</evidence>
<dbReference type="PANTHER" id="PTHR15680">
    <property type="entry name" value="RIBOSOMAL PROTEIN L19"/>
    <property type="match status" value="1"/>
</dbReference>
<keyword evidence="5" id="KW-1185">Reference proteome</keyword>
<organism evidence="4 5">
    <name type="scientific">Synchytrium endobioticum</name>
    <dbReference type="NCBI Taxonomy" id="286115"/>
    <lineage>
        <taxon>Eukaryota</taxon>
        <taxon>Fungi</taxon>
        <taxon>Fungi incertae sedis</taxon>
        <taxon>Chytridiomycota</taxon>
        <taxon>Chytridiomycota incertae sedis</taxon>
        <taxon>Chytridiomycetes</taxon>
        <taxon>Synchytriales</taxon>
        <taxon>Synchytriaceae</taxon>
        <taxon>Synchytrium</taxon>
    </lineage>
</organism>
<proteinExistence type="inferred from homology"/>
<dbReference type="SUPFAM" id="SSF50104">
    <property type="entry name" value="Translation proteins SH3-like domain"/>
    <property type="match status" value="1"/>
</dbReference>
<dbReference type="Pfam" id="PF14223">
    <property type="entry name" value="Retrotran_gag_2"/>
    <property type="match status" value="1"/>
</dbReference>
<dbReference type="AlphaFoldDB" id="A0A507D4Z9"/>